<keyword evidence="3" id="KW-0460">Magnesium</keyword>
<dbReference type="Gene3D" id="1.10.150.240">
    <property type="entry name" value="Putative phosphatase, domain 2"/>
    <property type="match status" value="1"/>
</dbReference>
<dbReference type="InterPro" id="IPR036412">
    <property type="entry name" value="HAD-like_sf"/>
</dbReference>
<accession>A0A1J5T0Q7</accession>
<dbReference type="EMBL" id="MLJW01000025">
    <property type="protein sequence ID" value="OIR09829.1"/>
    <property type="molecule type" value="Genomic_DNA"/>
</dbReference>
<dbReference type="GO" id="GO:0016787">
    <property type="term" value="F:hydrolase activity"/>
    <property type="evidence" value="ECO:0007669"/>
    <property type="project" value="UniProtKB-KW"/>
</dbReference>
<dbReference type="PANTHER" id="PTHR46193:SF10">
    <property type="entry name" value="6-PHOSPHOGLUCONATE PHOSPHATASE"/>
    <property type="match status" value="1"/>
</dbReference>
<name>A0A1J5T0Q7_9ZZZZ</name>
<sequence>MTGICVIFDLDGTLVDSEGLCNQAFLDLLPQLSDTVESLIQQYRGKKLTSILADLEGRLSQKLPDAFEQHYRQHVSELFSRELKPMPGVLEMLETANFPKCIASSGPPLKIRQALQVSGLAPYFGDSIFSSYEVGSWKPEPGLFQYAANAMGFMPSQCVVVEDSEVGIEAAAAAGMRAFRYVRNGETSSCRVGEEVSFDDMLQLPQLLAQFVSNAQPIIQRRQVR</sequence>
<dbReference type="NCBIfam" id="TIGR01509">
    <property type="entry name" value="HAD-SF-IA-v3"/>
    <property type="match status" value="1"/>
</dbReference>
<dbReference type="NCBIfam" id="TIGR01549">
    <property type="entry name" value="HAD-SF-IA-v1"/>
    <property type="match status" value="1"/>
</dbReference>
<keyword evidence="4" id="KW-0378">Hydrolase</keyword>
<reference evidence="4" key="1">
    <citation type="submission" date="2016-10" db="EMBL/GenBank/DDBJ databases">
        <title>Sequence of Gallionella enrichment culture.</title>
        <authorList>
            <person name="Poehlein A."/>
            <person name="Muehling M."/>
            <person name="Daniel R."/>
        </authorList>
    </citation>
    <scope>NUCLEOTIDE SEQUENCE</scope>
</reference>
<dbReference type="AlphaFoldDB" id="A0A1J5T0Q7"/>
<dbReference type="Pfam" id="PF00702">
    <property type="entry name" value="Hydrolase"/>
    <property type="match status" value="1"/>
</dbReference>
<comment type="cofactor">
    <cofactor evidence="1">
        <name>Mg(2+)</name>
        <dbReference type="ChEBI" id="CHEBI:18420"/>
    </cofactor>
</comment>
<proteinExistence type="predicted"/>
<dbReference type="InterPro" id="IPR006439">
    <property type="entry name" value="HAD-SF_hydro_IA"/>
</dbReference>
<dbReference type="SFLD" id="SFLDG01129">
    <property type="entry name" value="C1.5:_HAD__Beta-PGM__Phosphata"/>
    <property type="match status" value="1"/>
</dbReference>
<protein>
    <submittedName>
        <fullName evidence="4">6-phosphogluconate phosphatase</fullName>
        <ecNumber evidence="4">3.1.3.-</ecNumber>
    </submittedName>
</protein>
<dbReference type="SUPFAM" id="SSF56784">
    <property type="entry name" value="HAD-like"/>
    <property type="match status" value="1"/>
</dbReference>
<evidence type="ECO:0000256" key="2">
    <source>
        <dbReference type="ARBA" id="ARBA00022723"/>
    </source>
</evidence>
<dbReference type="InterPro" id="IPR023198">
    <property type="entry name" value="PGP-like_dom2"/>
</dbReference>
<evidence type="ECO:0000313" key="4">
    <source>
        <dbReference type="EMBL" id="OIR09829.1"/>
    </source>
</evidence>
<comment type="caution">
    <text evidence="4">The sequence shown here is derived from an EMBL/GenBank/DDBJ whole genome shotgun (WGS) entry which is preliminary data.</text>
</comment>
<evidence type="ECO:0000256" key="1">
    <source>
        <dbReference type="ARBA" id="ARBA00001946"/>
    </source>
</evidence>
<organism evidence="4">
    <name type="scientific">mine drainage metagenome</name>
    <dbReference type="NCBI Taxonomy" id="410659"/>
    <lineage>
        <taxon>unclassified sequences</taxon>
        <taxon>metagenomes</taxon>
        <taxon>ecological metagenomes</taxon>
    </lineage>
</organism>
<dbReference type="SFLD" id="SFLDS00003">
    <property type="entry name" value="Haloacid_Dehalogenase"/>
    <property type="match status" value="1"/>
</dbReference>
<dbReference type="EC" id="3.1.3.-" evidence="4"/>
<dbReference type="SFLD" id="SFLDG01135">
    <property type="entry name" value="C1.5.6:_HAD__Beta-PGM__Phospha"/>
    <property type="match status" value="1"/>
</dbReference>
<dbReference type="InterPro" id="IPR051600">
    <property type="entry name" value="Beta-PGM-like"/>
</dbReference>
<dbReference type="PRINTS" id="PR00413">
    <property type="entry name" value="HADHALOGNASE"/>
</dbReference>
<dbReference type="PANTHER" id="PTHR46193">
    <property type="entry name" value="6-PHOSPHOGLUCONATE PHOSPHATASE"/>
    <property type="match status" value="1"/>
</dbReference>
<dbReference type="GO" id="GO:0046872">
    <property type="term" value="F:metal ion binding"/>
    <property type="evidence" value="ECO:0007669"/>
    <property type="project" value="UniProtKB-KW"/>
</dbReference>
<gene>
    <name evidence="4" type="primary">yieH_1</name>
    <name evidence="4" type="ORF">GALL_82350</name>
</gene>
<dbReference type="InterPro" id="IPR023214">
    <property type="entry name" value="HAD_sf"/>
</dbReference>
<evidence type="ECO:0000256" key="3">
    <source>
        <dbReference type="ARBA" id="ARBA00022842"/>
    </source>
</evidence>
<keyword evidence="2" id="KW-0479">Metal-binding</keyword>
<dbReference type="Gene3D" id="3.40.50.1000">
    <property type="entry name" value="HAD superfamily/HAD-like"/>
    <property type="match status" value="1"/>
</dbReference>